<evidence type="ECO:0000256" key="1">
    <source>
        <dbReference type="SAM" id="Phobius"/>
    </source>
</evidence>
<dbReference type="RefSeq" id="WP_245716428.1">
    <property type="nucleotide sequence ID" value="NZ_FMDM01000008.1"/>
</dbReference>
<dbReference type="Proteomes" id="UP000199360">
    <property type="component" value="Unassembled WGS sequence"/>
</dbReference>
<protein>
    <recommendedName>
        <fullName evidence="4">PPM-type phosphatase domain-containing protein</fullName>
    </recommendedName>
</protein>
<feature type="transmembrane region" description="Helical" evidence="1">
    <location>
        <begin position="77"/>
        <end position="96"/>
    </location>
</feature>
<keyword evidence="3" id="KW-1185">Reference proteome</keyword>
<sequence>MRSGALLSMRTALAGTTGNAVLMGAAEISTPIGWVLLPGLLGVSTRPRVAALVSTWAGVLVLASVVVPVVPGHRSEPSALVASALALAAAPALAWARRRRRSSAVVRAAAPPDVAVFTMPAGPGRAALAVCGTPGEVGAAVPLRDGGLRVLVGTVTGPALATPAGRRTIELAFRRHAGQPRRSLPQLVEALDQVVRETAPAGHLHATVVQVDRTGSLAAVRCGAPDLAVVGHRDASLAGVPSSPPIGSTATAVPTTPARVASRRIAVVGAAVADAHGDDLVGVLDQVARDDDPARAAQRLTRAPGGGRRTGPVLVVDQRLPGPAGTVHPG</sequence>
<feature type="transmembrane region" description="Helical" evidence="1">
    <location>
        <begin position="49"/>
        <end position="71"/>
    </location>
</feature>
<dbReference type="STRING" id="745366.GA0070213_10854"/>
<organism evidence="2 3">
    <name type="scientific">Micromonospora humi</name>
    <dbReference type="NCBI Taxonomy" id="745366"/>
    <lineage>
        <taxon>Bacteria</taxon>
        <taxon>Bacillati</taxon>
        <taxon>Actinomycetota</taxon>
        <taxon>Actinomycetes</taxon>
        <taxon>Micromonosporales</taxon>
        <taxon>Micromonosporaceae</taxon>
        <taxon>Micromonospora</taxon>
    </lineage>
</organism>
<dbReference type="AlphaFoldDB" id="A0A1C5J0N3"/>
<keyword evidence="1" id="KW-0812">Transmembrane</keyword>
<accession>A0A1C5J0N3</accession>
<name>A0A1C5J0N3_9ACTN</name>
<evidence type="ECO:0000313" key="2">
    <source>
        <dbReference type="EMBL" id="SCG64152.1"/>
    </source>
</evidence>
<reference evidence="3" key="1">
    <citation type="submission" date="2016-06" db="EMBL/GenBank/DDBJ databases">
        <authorList>
            <person name="Varghese N."/>
            <person name="Submissions Spin"/>
        </authorList>
    </citation>
    <scope>NUCLEOTIDE SEQUENCE [LARGE SCALE GENOMIC DNA]</scope>
    <source>
        <strain evidence="3">DSM 45647</strain>
    </source>
</reference>
<evidence type="ECO:0000313" key="3">
    <source>
        <dbReference type="Proteomes" id="UP000199360"/>
    </source>
</evidence>
<feature type="transmembrane region" description="Helical" evidence="1">
    <location>
        <begin position="20"/>
        <end position="37"/>
    </location>
</feature>
<proteinExistence type="predicted"/>
<keyword evidence="1" id="KW-0472">Membrane</keyword>
<dbReference type="EMBL" id="FMDM01000008">
    <property type="protein sequence ID" value="SCG64152.1"/>
    <property type="molecule type" value="Genomic_DNA"/>
</dbReference>
<gene>
    <name evidence="2" type="ORF">GA0070213_10854</name>
</gene>
<keyword evidence="1" id="KW-1133">Transmembrane helix</keyword>
<evidence type="ECO:0008006" key="4">
    <source>
        <dbReference type="Google" id="ProtNLM"/>
    </source>
</evidence>